<evidence type="ECO:0000256" key="1">
    <source>
        <dbReference type="SAM" id="MobiDB-lite"/>
    </source>
</evidence>
<comment type="caution">
    <text evidence="2">The sequence shown here is derived from an EMBL/GenBank/DDBJ whole genome shotgun (WGS) entry which is preliminary data.</text>
</comment>
<feature type="compositionally biased region" description="Polar residues" evidence="1">
    <location>
        <begin position="49"/>
        <end position="60"/>
    </location>
</feature>
<proteinExistence type="predicted"/>
<dbReference type="Proteomes" id="UP000297280">
    <property type="component" value="Unassembled WGS sequence"/>
</dbReference>
<gene>
    <name evidence="2" type="ORF">BPOR_0346g00020</name>
</gene>
<evidence type="ECO:0000313" key="3">
    <source>
        <dbReference type="Proteomes" id="UP000297280"/>
    </source>
</evidence>
<accession>A0A4Z1KIU0</accession>
<reference evidence="2 3" key="1">
    <citation type="submission" date="2017-12" db="EMBL/GenBank/DDBJ databases">
        <title>Comparative genomics of Botrytis spp.</title>
        <authorList>
            <person name="Valero-Jimenez C.A."/>
            <person name="Tapia P."/>
            <person name="Veloso J."/>
            <person name="Silva-Moreno E."/>
            <person name="Staats M."/>
            <person name="Valdes J.H."/>
            <person name="Van Kan J.A.L."/>
        </authorList>
    </citation>
    <scope>NUCLEOTIDE SEQUENCE [LARGE SCALE GENOMIC DNA]</scope>
    <source>
        <strain evidence="2 3">MUCL3349</strain>
    </source>
</reference>
<dbReference type="AlphaFoldDB" id="A0A4Z1KIU0"/>
<feature type="compositionally biased region" description="Polar residues" evidence="1">
    <location>
        <begin position="24"/>
        <end position="33"/>
    </location>
</feature>
<name>A0A4Z1KIU0_9HELO</name>
<protein>
    <submittedName>
        <fullName evidence="2">Uncharacterized protein</fullName>
    </submittedName>
</protein>
<evidence type="ECO:0000313" key="2">
    <source>
        <dbReference type="EMBL" id="TGO85981.1"/>
    </source>
</evidence>
<keyword evidence="3" id="KW-1185">Reference proteome</keyword>
<feature type="region of interest" description="Disordered" evidence="1">
    <location>
        <begin position="1"/>
        <end position="69"/>
    </location>
</feature>
<sequence length="69" mass="7624">MLKPPYDAVPQTSLPPEIPLAPSTPGTPQYNDRLTQETHPEPDNCYTPVITTYKSPSSGSDETRPNKQK</sequence>
<dbReference type="EMBL" id="PQXO01000345">
    <property type="protein sequence ID" value="TGO85981.1"/>
    <property type="molecule type" value="Genomic_DNA"/>
</dbReference>
<organism evidence="2 3">
    <name type="scientific">Botrytis porri</name>
    <dbReference type="NCBI Taxonomy" id="87229"/>
    <lineage>
        <taxon>Eukaryota</taxon>
        <taxon>Fungi</taxon>
        <taxon>Dikarya</taxon>
        <taxon>Ascomycota</taxon>
        <taxon>Pezizomycotina</taxon>
        <taxon>Leotiomycetes</taxon>
        <taxon>Helotiales</taxon>
        <taxon>Sclerotiniaceae</taxon>
        <taxon>Botrytis</taxon>
    </lineage>
</organism>